<keyword evidence="1" id="KW-0472">Membrane</keyword>
<dbReference type="EMBL" id="MU157830">
    <property type="protein sequence ID" value="KAF9532916.1"/>
    <property type="molecule type" value="Genomic_DNA"/>
</dbReference>
<feature type="transmembrane region" description="Helical" evidence="1">
    <location>
        <begin position="54"/>
        <end position="77"/>
    </location>
</feature>
<keyword evidence="3" id="KW-1185">Reference proteome</keyword>
<name>A0A9P6EN66_9AGAR</name>
<organism evidence="2 3">
    <name type="scientific">Crepidotus variabilis</name>
    <dbReference type="NCBI Taxonomy" id="179855"/>
    <lineage>
        <taxon>Eukaryota</taxon>
        <taxon>Fungi</taxon>
        <taxon>Dikarya</taxon>
        <taxon>Basidiomycota</taxon>
        <taxon>Agaricomycotina</taxon>
        <taxon>Agaricomycetes</taxon>
        <taxon>Agaricomycetidae</taxon>
        <taxon>Agaricales</taxon>
        <taxon>Agaricineae</taxon>
        <taxon>Crepidotaceae</taxon>
        <taxon>Crepidotus</taxon>
    </lineage>
</organism>
<gene>
    <name evidence="2" type="ORF">CPB83DRAFT_587553</name>
</gene>
<accession>A0A9P6EN66</accession>
<evidence type="ECO:0000256" key="1">
    <source>
        <dbReference type="SAM" id="Phobius"/>
    </source>
</evidence>
<keyword evidence="1" id="KW-1133">Transmembrane helix</keyword>
<protein>
    <submittedName>
        <fullName evidence="2">Uncharacterized protein</fullName>
    </submittedName>
</protein>
<feature type="transmembrane region" description="Helical" evidence="1">
    <location>
        <begin position="160"/>
        <end position="181"/>
    </location>
</feature>
<feature type="transmembrane region" description="Helical" evidence="1">
    <location>
        <begin position="83"/>
        <end position="103"/>
    </location>
</feature>
<reference evidence="2" key="1">
    <citation type="submission" date="2020-11" db="EMBL/GenBank/DDBJ databases">
        <authorList>
            <consortium name="DOE Joint Genome Institute"/>
            <person name="Ahrendt S."/>
            <person name="Riley R."/>
            <person name="Andreopoulos W."/>
            <person name="Labutti K."/>
            <person name="Pangilinan J."/>
            <person name="Ruiz-Duenas F.J."/>
            <person name="Barrasa J.M."/>
            <person name="Sanchez-Garcia M."/>
            <person name="Camarero S."/>
            <person name="Miyauchi S."/>
            <person name="Serrano A."/>
            <person name="Linde D."/>
            <person name="Babiker R."/>
            <person name="Drula E."/>
            <person name="Ayuso-Fernandez I."/>
            <person name="Pacheco R."/>
            <person name="Padilla G."/>
            <person name="Ferreira P."/>
            <person name="Barriuso J."/>
            <person name="Kellner H."/>
            <person name="Castanera R."/>
            <person name="Alfaro M."/>
            <person name="Ramirez L."/>
            <person name="Pisabarro A.G."/>
            <person name="Kuo A."/>
            <person name="Tritt A."/>
            <person name="Lipzen A."/>
            <person name="He G."/>
            <person name="Yan M."/>
            <person name="Ng V."/>
            <person name="Cullen D."/>
            <person name="Martin F."/>
            <person name="Rosso M.-N."/>
            <person name="Henrissat B."/>
            <person name="Hibbett D."/>
            <person name="Martinez A.T."/>
            <person name="Grigoriev I.V."/>
        </authorList>
    </citation>
    <scope>NUCLEOTIDE SEQUENCE</scope>
    <source>
        <strain evidence="2">CBS 506.95</strain>
    </source>
</reference>
<sequence>MNGKPNVTSSVVHGIEASGSLSHRVSLIIQRGLTSLLLYLRVDALYQSNRYIQVFFGACVLAILGCGVLSNLIAGISTGVFDLFVFLAIVFKIGWSPVVHSGFQGRTEIRWKLRIPFNLKRKRGQDFVDRILRDSLLYVVIAILFKIPQIAYLISQRSDYGLVSTVLLDPVITCIISCKIFRDMKLGQSHHETAETSTLLDTIIGMGSNMVFAQPVKRKEPTFTEV</sequence>
<dbReference type="Proteomes" id="UP000807306">
    <property type="component" value="Unassembled WGS sequence"/>
</dbReference>
<dbReference type="AlphaFoldDB" id="A0A9P6EN66"/>
<evidence type="ECO:0000313" key="2">
    <source>
        <dbReference type="EMBL" id="KAF9532916.1"/>
    </source>
</evidence>
<keyword evidence="1" id="KW-0812">Transmembrane</keyword>
<proteinExistence type="predicted"/>
<comment type="caution">
    <text evidence="2">The sequence shown here is derived from an EMBL/GenBank/DDBJ whole genome shotgun (WGS) entry which is preliminary data.</text>
</comment>
<evidence type="ECO:0000313" key="3">
    <source>
        <dbReference type="Proteomes" id="UP000807306"/>
    </source>
</evidence>
<feature type="transmembrane region" description="Helical" evidence="1">
    <location>
        <begin position="136"/>
        <end position="154"/>
    </location>
</feature>